<dbReference type="GO" id="GO:0002250">
    <property type="term" value="P:adaptive immune response"/>
    <property type="evidence" value="ECO:0007669"/>
    <property type="project" value="UniProtKB-KW"/>
</dbReference>
<dbReference type="InterPro" id="IPR013106">
    <property type="entry name" value="Ig_V-set"/>
</dbReference>
<dbReference type="SMART" id="SM00409">
    <property type="entry name" value="IG"/>
    <property type="match status" value="1"/>
</dbReference>
<evidence type="ECO:0000259" key="7">
    <source>
        <dbReference type="PROSITE" id="PS50835"/>
    </source>
</evidence>
<dbReference type="Gene3D" id="2.60.40.10">
    <property type="entry name" value="Immunoglobulins"/>
    <property type="match status" value="1"/>
</dbReference>
<keyword evidence="5" id="KW-0391">Immunity</keyword>
<dbReference type="SMART" id="SM00406">
    <property type="entry name" value="IGv"/>
    <property type="match status" value="1"/>
</dbReference>
<keyword evidence="1 6" id="KW-0732">Signal</keyword>
<evidence type="ECO:0000256" key="1">
    <source>
        <dbReference type="ARBA" id="ARBA00022729"/>
    </source>
</evidence>
<protein>
    <recommendedName>
        <fullName evidence="7">Ig-like domain-containing protein</fullName>
    </recommendedName>
</protein>
<dbReference type="SUPFAM" id="SSF48726">
    <property type="entry name" value="Immunoglobulin"/>
    <property type="match status" value="1"/>
</dbReference>
<feature type="signal peptide" evidence="6">
    <location>
        <begin position="1"/>
        <end position="38"/>
    </location>
</feature>
<dbReference type="GO" id="GO:0042101">
    <property type="term" value="C:T cell receptor complex"/>
    <property type="evidence" value="ECO:0007669"/>
    <property type="project" value="UniProtKB-KW"/>
</dbReference>
<accession>A0A9N7UXV6</accession>
<keyword evidence="5" id="KW-1279">T cell receptor</keyword>
<dbReference type="InterPro" id="IPR036179">
    <property type="entry name" value="Ig-like_dom_sf"/>
</dbReference>
<dbReference type="PANTHER" id="PTHR19367">
    <property type="entry name" value="T-CELL RECEPTOR ALPHA CHAIN V REGION"/>
    <property type="match status" value="1"/>
</dbReference>
<name>A0A9N7UXV6_PLEPL</name>
<evidence type="ECO:0000256" key="3">
    <source>
        <dbReference type="ARBA" id="ARBA00023170"/>
    </source>
</evidence>
<sequence length="168" mass="18554">MQWDRRENAKCARETHTADMKPLFISLLLAALCPEGRAQQDMVQQPGGDVTATGGEAATLGCRYVSSSTSVSLLWYKQEGTNNPTFILIRFQVGEGNTADDFRERFSSTLNSTSRSSPLKIQKLQPSDSAVYYCALSSTVTGNYTTLYKNLWSKHTTPHPPLEGVTHC</sequence>
<comment type="caution">
    <text evidence="8">The sequence shown here is derived from an EMBL/GenBank/DDBJ whole genome shotgun (WGS) entry which is preliminary data.</text>
</comment>
<dbReference type="AlphaFoldDB" id="A0A9N7UXV6"/>
<keyword evidence="9" id="KW-1185">Reference proteome</keyword>
<dbReference type="Pfam" id="PF07686">
    <property type="entry name" value="V-set"/>
    <property type="match status" value="1"/>
</dbReference>
<dbReference type="EMBL" id="CADEAL010002442">
    <property type="protein sequence ID" value="CAB1440339.1"/>
    <property type="molecule type" value="Genomic_DNA"/>
</dbReference>
<dbReference type="InterPro" id="IPR007110">
    <property type="entry name" value="Ig-like_dom"/>
</dbReference>
<evidence type="ECO:0000256" key="2">
    <source>
        <dbReference type="ARBA" id="ARBA00023130"/>
    </source>
</evidence>
<keyword evidence="2" id="KW-1064">Adaptive immunity</keyword>
<keyword evidence="3" id="KW-0675">Receptor</keyword>
<evidence type="ECO:0000256" key="6">
    <source>
        <dbReference type="SAM" id="SignalP"/>
    </source>
</evidence>
<reference evidence="8" key="1">
    <citation type="submission" date="2020-03" db="EMBL/GenBank/DDBJ databases">
        <authorList>
            <person name="Weist P."/>
        </authorList>
    </citation>
    <scope>NUCLEOTIDE SEQUENCE</scope>
</reference>
<keyword evidence="4" id="KW-0393">Immunoglobulin domain</keyword>
<evidence type="ECO:0000313" key="8">
    <source>
        <dbReference type="EMBL" id="CAB1440339.1"/>
    </source>
</evidence>
<dbReference type="InterPro" id="IPR013783">
    <property type="entry name" value="Ig-like_fold"/>
</dbReference>
<dbReference type="PANTHER" id="PTHR19367:SF18">
    <property type="entry name" value="T CELL RECEPTOR ALPHA VARIABLE 16"/>
    <property type="match status" value="1"/>
</dbReference>
<dbReference type="InterPro" id="IPR051287">
    <property type="entry name" value="TCR_variable_region"/>
</dbReference>
<dbReference type="InterPro" id="IPR003599">
    <property type="entry name" value="Ig_sub"/>
</dbReference>
<evidence type="ECO:0000313" key="9">
    <source>
        <dbReference type="Proteomes" id="UP001153269"/>
    </source>
</evidence>
<feature type="chain" id="PRO_5040215531" description="Ig-like domain-containing protein" evidence="6">
    <location>
        <begin position="39"/>
        <end position="168"/>
    </location>
</feature>
<evidence type="ECO:0000256" key="5">
    <source>
        <dbReference type="ARBA" id="ARBA00043266"/>
    </source>
</evidence>
<dbReference type="PROSITE" id="PS50835">
    <property type="entry name" value="IG_LIKE"/>
    <property type="match status" value="1"/>
</dbReference>
<organism evidence="8 9">
    <name type="scientific">Pleuronectes platessa</name>
    <name type="common">European plaice</name>
    <dbReference type="NCBI Taxonomy" id="8262"/>
    <lineage>
        <taxon>Eukaryota</taxon>
        <taxon>Metazoa</taxon>
        <taxon>Chordata</taxon>
        <taxon>Craniata</taxon>
        <taxon>Vertebrata</taxon>
        <taxon>Euteleostomi</taxon>
        <taxon>Actinopterygii</taxon>
        <taxon>Neopterygii</taxon>
        <taxon>Teleostei</taxon>
        <taxon>Neoteleostei</taxon>
        <taxon>Acanthomorphata</taxon>
        <taxon>Carangaria</taxon>
        <taxon>Pleuronectiformes</taxon>
        <taxon>Pleuronectoidei</taxon>
        <taxon>Pleuronectidae</taxon>
        <taxon>Pleuronectes</taxon>
    </lineage>
</organism>
<gene>
    <name evidence="8" type="ORF">PLEPLA_LOCUS28105</name>
</gene>
<dbReference type="Proteomes" id="UP001153269">
    <property type="component" value="Unassembled WGS sequence"/>
</dbReference>
<feature type="domain" description="Ig-like" evidence="7">
    <location>
        <begin position="34"/>
        <end position="145"/>
    </location>
</feature>
<evidence type="ECO:0000256" key="4">
    <source>
        <dbReference type="ARBA" id="ARBA00023319"/>
    </source>
</evidence>
<proteinExistence type="predicted"/>